<proteinExistence type="inferred from homology"/>
<dbReference type="InterPro" id="IPR050757">
    <property type="entry name" value="Collagen_mod_GT25"/>
</dbReference>
<organism evidence="4">
    <name type="scientific">Triatoma infestans</name>
    <name type="common">Assassin bug</name>
    <dbReference type="NCBI Taxonomy" id="30076"/>
    <lineage>
        <taxon>Eukaryota</taxon>
        <taxon>Metazoa</taxon>
        <taxon>Ecdysozoa</taxon>
        <taxon>Arthropoda</taxon>
        <taxon>Hexapoda</taxon>
        <taxon>Insecta</taxon>
        <taxon>Pterygota</taxon>
        <taxon>Neoptera</taxon>
        <taxon>Paraneoptera</taxon>
        <taxon>Hemiptera</taxon>
        <taxon>Heteroptera</taxon>
        <taxon>Panheteroptera</taxon>
        <taxon>Cimicomorpha</taxon>
        <taxon>Reduviidae</taxon>
        <taxon>Triatominae</taxon>
        <taxon>Triatoma</taxon>
    </lineage>
</organism>
<dbReference type="AlphaFoldDB" id="A0A161MJ27"/>
<evidence type="ECO:0000313" key="4">
    <source>
        <dbReference type="EMBL" id="JAR97617.1"/>
    </source>
</evidence>
<dbReference type="PANTHER" id="PTHR10730:SF53">
    <property type="entry name" value="GLYCOSYLTRANSFERASE 25 FAMILY MEMBER"/>
    <property type="match status" value="1"/>
</dbReference>
<dbReference type="InterPro" id="IPR029044">
    <property type="entry name" value="Nucleotide-diphossugar_trans"/>
</dbReference>
<protein>
    <submittedName>
        <fullName evidence="4">Glycosyltransferase 25 family member</fullName>
    </submittedName>
</protein>
<reference evidence="4" key="2">
    <citation type="journal article" date="2017" name="J. Med. Entomol.">
        <title>Transcriptome Analysis of the Triatoma infestans (Hemiptera: Reduviidae) Integument.</title>
        <authorList>
            <person name="Calderon-Fernandez G.M."/>
            <person name="Moriconi D.E."/>
            <person name="Dulbecco A.B."/>
            <person name="Juarez M.P."/>
        </authorList>
    </citation>
    <scope>NUCLEOTIDE SEQUENCE</scope>
    <source>
        <strain evidence="4">Int1</strain>
        <tissue evidence="4">Integument</tissue>
    </source>
</reference>
<sequence>MLISSNDQIEDEEGIAHWTPARYSHIISLREEALRTARLKWADYHWVLDCDVFITNPYTLKKLILKNQDIIAPMLRSDGLYS</sequence>
<keyword evidence="3 4" id="KW-0808">Transferase</keyword>
<name>A0A161MJ27_TRIIF</name>
<evidence type="ECO:0000256" key="1">
    <source>
        <dbReference type="ARBA" id="ARBA00006721"/>
    </source>
</evidence>
<dbReference type="GO" id="GO:0050211">
    <property type="term" value="F:procollagen galactosyltransferase activity"/>
    <property type="evidence" value="ECO:0007669"/>
    <property type="project" value="TreeGrafter"/>
</dbReference>
<evidence type="ECO:0000256" key="2">
    <source>
        <dbReference type="ARBA" id="ARBA00022676"/>
    </source>
</evidence>
<accession>A0A161MJ27</accession>
<feature type="non-terminal residue" evidence="4">
    <location>
        <position position="82"/>
    </location>
</feature>
<keyword evidence="2" id="KW-0328">Glycosyltransferase</keyword>
<comment type="similarity">
    <text evidence="1">Belongs to the glycosyltransferase 25 family.</text>
</comment>
<evidence type="ECO:0000256" key="3">
    <source>
        <dbReference type="ARBA" id="ARBA00022679"/>
    </source>
</evidence>
<reference evidence="4" key="1">
    <citation type="submission" date="2016-04" db="EMBL/GenBank/DDBJ databases">
        <authorList>
            <person name="Calderon-Fernandez G.M.Sr."/>
        </authorList>
    </citation>
    <scope>NUCLEOTIDE SEQUENCE</scope>
    <source>
        <strain evidence="4">Int1</strain>
        <tissue evidence="4">Integument</tissue>
    </source>
</reference>
<dbReference type="PANTHER" id="PTHR10730">
    <property type="entry name" value="PROCOLLAGEN-LYSINE,2-OXOGLUTARATE 5-DIOXYGENASE/GLYCOSYLTRANSFERASE 25 FAMILY MEMBER"/>
    <property type="match status" value="1"/>
</dbReference>
<dbReference type="Gene3D" id="3.90.550.10">
    <property type="entry name" value="Spore Coat Polysaccharide Biosynthesis Protein SpsA, Chain A"/>
    <property type="match status" value="1"/>
</dbReference>
<dbReference type="EMBL" id="GEMB01005705">
    <property type="protein sequence ID" value="JAR97617.1"/>
    <property type="molecule type" value="Transcribed_RNA"/>
</dbReference>